<comment type="subcellular location">
    <subcellularLocation>
        <location evidence="1 9">Cell membrane</location>
        <topology evidence="1 9">Single-pass membrane protein</topology>
    </subcellularLocation>
</comment>
<evidence type="ECO:0000256" key="10">
    <source>
        <dbReference type="SAM" id="MobiDB-lite"/>
    </source>
</evidence>
<keyword evidence="4 9" id="KW-0812">Transmembrane</keyword>
<dbReference type="Pfam" id="PF02416">
    <property type="entry name" value="TatA_B_E"/>
    <property type="match status" value="1"/>
</dbReference>
<dbReference type="PANTHER" id="PTHR42982">
    <property type="entry name" value="SEC-INDEPENDENT PROTEIN TRANSLOCASE PROTEIN TATA"/>
    <property type="match status" value="1"/>
</dbReference>
<comment type="similarity">
    <text evidence="9">Belongs to the TatA/E family.</text>
</comment>
<evidence type="ECO:0000256" key="8">
    <source>
        <dbReference type="ARBA" id="ARBA00023136"/>
    </source>
</evidence>
<comment type="function">
    <text evidence="9">Part of the twin-arginine translocation (Tat) system that transports large folded proteins containing a characteristic twin-arginine motif in their signal peptide across membranes. TatA could form the protein-conducting channel of the Tat system.</text>
</comment>
<feature type="region of interest" description="Disordered" evidence="10">
    <location>
        <begin position="37"/>
        <end position="58"/>
    </location>
</feature>
<dbReference type="EMBL" id="VKDB01000010">
    <property type="protein sequence ID" value="TSA84645.1"/>
    <property type="molecule type" value="Genomic_DNA"/>
</dbReference>
<keyword evidence="12" id="KW-1185">Reference proteome</keyword>
<accession>A0A553UWR1</accession>
<gene>
    <name evidence="9 11" type="primary">tatA</name>
    <name evidence="11" type="ORF">FNU79_10450</name>
</gene>
<proteinExistence type="inferred from homology"/>
<dbReference type="PANTHER" id="PTHR42982:SF8">
    <property type="entry name" value="SEC-INDEPENDENT PROTEIN TRANSLOCASE PROTEIN TATA"/>
    <property type="match status" value="1"/>
</dbReference>
<dbReference type="InterPro" id="IPR003369">
    <property type="entry name" value="TatA/B/E"/>
</dbReference>
<dbReference type="AlphaFoldDB" id="A0A553UWR1"/>
<evidence type="ECO:0000256" key="2">
    <source>
        <dbReference type="ARBA" id="ARBA00022448"/>
    </source>
</evidence>
<keyword evidence="6 9" id="KW-1133">Transmembrane helix</keyword>
<dbReference type="HAMAP" id="MF_00236">
    <property type="entry name" value="TatA_E"/>
    <property type="match status" value="1"/>
</dbReference>
<evidence type="ECO:0000256" key="6">
    <source>
        <dbReference type="ARBA" id="ARBA00022989"/>
    </source>
</evidence>
<keyword evidence="3 9" id="KW-1003">Cell membrane</keyword>
<dbReference type="GO" id="GO:0043953">
    <property type="term" value="P:protein transport by the Tat complex"/>
    <property type="evidence" value="ECO:0007669"/>
    <property type="project" value="UniProtKB-UniRule"/>
</dbReference>
<dbReference type="GO" id="GO:0033281">
    <property type="term" value="C:TAT protein transport complex"/>
    <property type="evidence" value="ECO:0007669"/>
    <property type="project" value="UniProtKB-UniRule"/>
</dbReference>
<comment type="subunit">
    <text evidence="9">Forms a complex with TatC.</text>
</comment>
<organism evidence="11 12">
    <name type="scientific">Deinococcus detaillensis</name>
    <dbReference type="NCBI Taxonomy" id="2592048"/>
    <lineage>
        <taxon>Bacteria</taxon>
        <taxon>Thermotogati</taxon>
        <taxon>Deinococcota</taxon>
        <taxon>Deinococci</taxon>
        <taxon>Deinococcales</taxon>
        <taxon>Deinococcaceae</taxon>
        <taxon>Deinococcus</taxon>
    </lineage>
</organism>
<dbReference type="GO" id="GO:0008320">
    <property type="term" value="F:protein transmembrane transporter activity"/>
    <property type="evidence" value="ECO:0007669"/>
    <property type="project" value="UniProtKB-UniRule"/>
</dbReference>
<dbReference type="NCBIfam" id="TIGR01411">
    <property type="entry name" value="tatAE"/>
    <property type="match status" value="1"/>
</dbReference>
<name>A0A553UWR1_9DEIO</name>
<evidence type="ECO:0000256" key="5">
    <source>
        <dbReference type="ARBA" id="ARBA00022927"/>
    </source>
</evidence>
<keyword evidence="8 9" id="KW-0472">Membrane</keyword>
<dbReference type="Gene3D" id="1.20.5.3310">
    <property type="match status" value="1"/>
</dbReference>
<keyword evidence="7 9" id="KW-0811">Translocation</keyword>
<protein>
    <recommendedName>
        <fullName evidence="9">Sec-independent protein translocase protein TatA</fullName>
    </recommendedName>
</protein>
<sequence length="58" mass="6230">MGPMEVILIVVVVVLLFGAKKIPEIAKGLGQGIKEFKSTSKDTTTDTTVVTPRRDSDV</sequence>
<comment type="caution">
    <text evidence="11">The sequence shown here is derived from an EMBL/GenBank/DDBJ whole genome shotgun (WGS) entry which is preliminary data.</text>
</comment>
<evidence type="ECO:0000256" key="9">
    <source>
        <dbReference type="HAMAP-Rule" id="MF_00236"/>
    </source>
</evidence>
<evidence type="ECO:0000313" key="11">
    <source>
        <dbReference type="EMBL" id="TSA84645.1"/>
    </source>
</evidence>
<dbReference type="InterPro" id="IPR006312">
    <property type="entry name" value="TatA/E"/>
</dbReference>
<evidence type="ECO:0000256" key="1">
    <source>
        <dbReference type="ARBA" id="ARBA00004162"/>
    </source>
</evidence>
<evidence type="ECO:0000313" key="12">
    <source>
        <dbReference type="Proteomes" id="UP000316092"/>
    </source>
</evidence>
<evidence type="ECO:0000256" key="3">
    <source>
        <dbReference type="ARBA" id="ARBA00022475"/>
    </source>
</evidence>
<keyword evidence="5 9" id="KW-0653">Protein transport</keyword>
<evidence type="ECO:0000256" key="7">
    <source>
        <dbReference type="ARBA" id="ARBA00023010"/>
    </source>
</evidence>
<evidence type="ECO:0000256" key="4">
    <source>
        <dbReference type="ARBA" id="ARBA00022692"/>
    </source>
</evidence>
<dbReference type="Proteomes" id="UP000316092">
    <property type="component" value="Unassembled WGS sequence"/>
</dbReference>
<reference evidence="11 12" key="1">
    <citation type="submission" date="2019-07" db="EMBL/GenBank/DDBJ databases">
        <title>Deinococcus detaillus sp. nov., isolated from humus soil in Antarctica.</title>
        <authorList>
            <person name="Zhang K."/>
        </authorList>
    </citation>
    <scope>NUCLEOTIDE SEQUENCE [LARGE SCALE GENOMIC DNA]</scope>
    <source>
        <strain evidence="11 12">H1</strain>
    </source>
</reference>
<keyword evidence="2 9" id="KW-0813">Transport</keyword>